<reference evidence="1" key="1">
    <citation type="journal article" date="2013" name="Environ. Microbiol.">
        <title>Microbiota from the distal guts of lean and obese adolescents exhibit partial functional redundancy besides clear differences in community structure.</title>
        <authorList>
            <person name="Ferrer M."/>
            <person name="Ruiz A."/>
            <person name="Lanza F."/>
            <person name="Haange S.B."/>
            <person name="Oberbach A."/>
            <person name="Till H."/>
            <person name="Bargiela R."/>
            <person name="Campoy C."/>
            <person name="Segura M.T."/>
            <person name="Richter M."/>
            <person name="von Bergen M."/>
            <person name="Seifert J."/>
            <person name="Suarez A."/>
        </authorList>
    </citation>
    <scope>NUCLEOTIDE SEQUENCE</scope>
</reference>
<feature type="non-terminal residue" evidence="1">
    <location>
        <position position="158"/>
    </location>
</feature>
<gene>
    <name evidence="1" type="ORF">LEA_06753</name>
</gene>
<protein>
    <submittedName>
        <fullName evidence="1">Uncharacterized protein</fullName>
    </submittedName>
</protein>
<evidence type="ECO:0000313" key="1">
    <source>
        <dbReference type="EMBL" id="EKC72425.1"/>
    </source>
</evidence>
<comment type="caution">
    <text evidence="1">The sequence shown here is derived from an EMBL/GenBank/DDBJ whole genome shotgun (WGS) entry which is preliminary data.</text>
</comment>
<dbReference type="AlphaFoldDB" id="K1U240"/>
<name>K1U240_9ZZZZ</name>
<dbReference type="EMBL" id="AJWY01004422">
    <property type="protein sequence ID" value="EKC72425.1"/>
    <property type="molecule type" value="Genomic_DNA"/>
</dbReference>
<proteinExistence type="predicted"/>
<accession>K1U240</accession>
<sequence>MNTSYLGGEWYIDEMKTRANDAPGIPFSLPKSKYTYVNDFVPIVEKINYAADIREVIDFVRDDSPRSKLQYSDGSMVDYIPVRRIALPVNKENAIASGIVAEKDRDLMVDTVYLNLKGDALQKNELMLLDMLAHFDWKRPIYLTQVYIFQSLGLLDYL</sequence>
<organism evidence="1">
    <name type="scientific">human gut metagenome</name>
    <dbReference type="NCBI Taxonomy" id="408170"/>
    <lineage>
        <taxon>unclassified sequences</taxon>
        <taxon>metagenomes</taxon>
        <taxon>organismal metagenomes</taxon>
    </lineage>
</organism>